<comment type="similarity">
    <text evidence="1">Belongs to the STXBP/unc-18/SEC1 family.</text>
</comment>
<dbReference type="SUPFAM" id="SSF56815">
    <property type="entry name" value="Sec1/munc18-like (SM) proteins"/>
    <property type="match status" value="1"/>
</dbReference>
<accession>A0A8H2VIS7</accession>
<reference evidence="2 3" key="1">
    <citation type="submission" date="2020-05" db="EMBL/GenBank/DDBJ databases">
        <authorList>
            <person name="Casaregola S."/>
            <person name="Devillers H."/>
            <person name="Grondin C."/>
        </authorList>
    </citation>
    <scope>NUCLEOTIDE SEQUENCE [LARGE SCALE GENOMIC DNA]</scope>
    <source>
        <strain evidence="2 3">CLIB 1767</strain>
    </source>
</reference>
<protein>
    <submittedName>
        <fullName evidence="2">Similar to Saccharomyces cerevisiae YLR396C VPS33 ATP-binding protein that is a subunit of the HOPS complex and of the CORVET tethering complex</fullName>
    </submittedName>
</protein>
<dbReference type="GO" id="GO:0016192">
    <property type="term" value="P:vesicle-mediated transport"/>
    <property type="evidence" value="ECO:0007669"/>
    <property type="project" value="InterPro"/>
</dbReference>
<evidence type="ECO:0000313" key="2">
    <source>
        <dbReference type="EMBL" id="CAB4256168.1"/>
    </source>
</evidence>
<gene>
    <name evidence="2" type="ORF">KABA2_08S04818</name>
</gene>
<dbReference type="RefSeq" id="XP_041408012.1">
    <property type="nucleotide sequence ID" value="XM_041552078.1"/>
</dbReference>
<name>A0A8H2VIS7_9SACH</name>
<dbReference type="Gene3D" id="1.25.40.850">
    <property type="match status" value="1"/>
</dbReference>
<proteinExistence type="inferred from homology"/>
<dbReference type="PANTHER" id="PTHR11679">
    <property type="entry name" value="VESICLE PROTEIN SORTING-ASSOCIATED"/>
    <property type="match status" value="1"/>
</dbReference>
<keyword evidence="2" id="KW-0547">Nucleotide-binding</keyword>
<dbReference type="GeneID" id="64859240"/>
<dbReference type="GO" id="GO:0005524">
    <property type="term" value="F:ATP binding"/>
    <property type="evidence" value="ECO:0007669"/>
    <property type="project" value="UniProtKB-KW"/>
</dbReference>
<keyword evidence="2" id="KW-0067">ATP-binding</keyword>
<dbReference type="Pfam" id="PF00995">
    <property type="entry name" value="Sec1"/>
    <property type="match status" value="1"/>
</dbReference>
<dbReference type="Gene3D" id="3.40.50.1910">
    <property type="match status" value="1"/>
</dbReference>
<evidence type="ECO:0000313" key="3">
    <source>
        <dbReference type="Proteomes" id="UP000644660"/>
    </source>
</evidence>
<organism evidence="2 3">
    <name type="scientific">Maudiozyma barnettii</name>
    <dbReference type="NCBI Taxonomy" id="61262"/>
    <lineage>
        <taxon>Eukaryota</taxon>
        <taxon>Fungi</taxon>
        <taxon>Dikarya</taxon>
        <taxon>Ascomycota</taxon>
        <taxon>Saccharomycotina</taxon>
        <taxon>Saccharomycetes</taxon>
        <taxon>Saccharomycetales</taxon>
        <taxon>Saccharomycetaceae</taxon>
        <taxon>Maudiozyma</taxon>
    </lineage>
</organism>
<dbReference type="Proteomes" id="UP000644660">
    <property type="component" value="Unassembled WGS sequence"/>
</dbReference>
<dbReference type="InterPro" id="IPR043155">
    <property type="entry name" value="VPS33_dom3b"/>
</dbReference>
<dbReference type="EMBL" id="CAEFZW010000008">
    <property type="protein sequence ID" value="CAB4256168.1"/>
    <property type="molecule type" value="Genomic_DNA"/>
</dbReference>
<dbReference type="InterPro" id="IPR036045">
    <property type="entry name" value="Sec1-like_sf"/>
</dbReference>
<dbReference type="InterPro" id="IPR001619">
    <property type="entry name" value="Sec1-like"/>
</dbReference>
<dbReference type="Gene3D" id="3.90.830.10">
    <property type="entry name" value="Syntaxin Binding Protein 1, Chain A, domain 2"/>
    <property type="match status" value="1"/>
</dbReference>
<dbReference type="InterPro" id="IPR027482">
    <property type="entry name" value="Sec1-like_dom2"/>
</dbReference>
<dbReference type="OrthoDB" id="10262287at2759"/>
<keyword evidence="3" id="KW-1185">Reference proteome</keyword>
<dbReference type="AlphaFoldDB" id="A0A8H2VIS7"/>
<evidence type="ECO:0000256" key="1">
    <source>
        <dbReference type="ARBA" id="ARBA00009884"/>
    </source>
</evidence>
<sequence>MNYQWNTRKFKDSVLKGFCNALVSIGGPGQVLIIQENMLPVINNLLTFTTLTEKTPVKKILLLDDQLTTDLTEILDTTPTIRPVFLIDIRVDLTVPSMIESVLQNLEMTELDVMYCTWEFDLSNGLTKVPHSIQSQLQEFCQTVRLTPWKMVTIPQFDDDFLCLHALYNSENDSLYAPFENSLKDGTREVLLDNMINCILTLLKQTNTTITNTVTLGNLSQKFAQLLKSRVKDNMTYNDELIFESLHGKKATIDIETDMIVIEREMDPITPLLTELTYFGLLDKFHKFDANGTLVDKEGNSHSFANDDEIWNHLKFLNFGAMGPKLNKMAKELQSKYDSRHDAETVGQIKTFVDSLGTLQQEQKLLKMHTTLSSDILEEVENNDSLEFNRILELEQDILLDNLGTTIAMDRILTLLYEDKVPMEVIIRLVCLLSLCKNGLKDNEFDTLKKELIDTYGIEILFKLEWLTRNGLFISKSLMQTQATIMLKKEYRHASKWLDTVPNEDEGDASVKITDPREPTFAYCGVSPLSIRLIQSLYDRTVLSKNYSSQQPFMISREPSCTQLDNLMQQLYGQADIITQSRWVPEPTARLKRIRAANINATPSTNTTNMRNRKSLQNKDIVLIVYLGGITPGEVALLKFLQGKLQQRHINKRFVIIADGIVRHASQ</sequence>
<dbReference type="InterPro" id="IPR043127">
    <property type="entry name" value="Sec-1-like_dom3a"/>
</dbReference>
<comment type="caution">
    <text evidence="2">The sequence shown here is derived from an EMBL/GenBank/DDBJ whole genome shotgun (WGS) entry which is preliminary data.</text>
</comment>